<keyword evidence="1" id="KW-0472">Membrane</keyword>
<name>A0A0C2XXG9_HEBCY</name>
<organism evidence="3 4">
    <name type="scientific">Hebeloma cylindrosporum</name>
    <dbReference type="NCBI Taxonomy" id="76867"/>
    <lineage>
        <taxon>Eukaryota</taxon>
        <taxon>Fungi</taxon>
        <taxon>Dikarya</taxon>
        <taxon>Basidiomycota</taxon>
        <taxon>Agaricomycotina</taxon>
        <taxon>Agaricomycetes</taxon>
        <taxon>Agaricomycetidae</taxon>
        <taxon>Agaricales</taxon>
        <taxon>Agaricineae</taxon>
        <taxon>Hymenogastraceae</taxon>
        <taxon>Hebeloma</taxon>
    </lineage>
</organism>
<feature type="transmembrane region" description="Helical" evidence="1">
    <location>
        <begin position="155"/>
        <end position="181"/>
    </location>
</feature>
<gene>
    <name evidence="3" type="ORF">M413DRAFT_132328</name>
</gene>
<dbReference type="Pfam" id="PF20152">
    <property type="entry name" value="DUF6534"/>
    <property type="match status" value="1"/>
</dbReference>
<protein>
    <recommendedName>
        <fullName evidence="2">DUF6534 domain-containing protein</fullName>
    </recommendedName>
</protein>
<feature type="transmembrane region" description="Helical" evidence="1">
    <location>
        <begin position="47"/>
        <end position="70"/>
    </location>
</feature>
<reference evidence="4" key="2">
    <citation type="submission" date="2015-01" db="EMBL/GenBank/DDBJ databases">
        <title>Evolutionary Origins and Diversification of the Mycorrhizal Mutualists.</title>
        <authorList>
            <consortium name="DOE Joint Genome Institute"/>
            <consortium name="Mycorrhizal Genomics Consortium"/>
            <person name="Kohler A."/>
            <person name="Kuo A."/>
            <person name="Nagy L.G."/>
            <person name="Floudas D."/>
            <person name="Copeland A."/>
            <person name="Barry K.W."/>
            <person name="Cichocki N."/>
            <person name="Veneault-Fourrey C."/>
            <person name="LaButti K."/>
            <person name="Lindquist E.A."/>
            <person name="Lipzen A."/>
            <person name="Lundell T."/>
            <person name="Morin E."/>
            <person name="Murat C."/>
            <person name="Riley R."/>
            <person name="Ohm R."/>
            <person name="Sun H."/>
            <person name="Tunlid A."/>
            <person name="Henrissat B."/>
            <person name="Grigoriev I.V."/>
            <person name="Hibbett D.S."/>
            <person name="Martin F."/>
        </authorList>
    </citation>
    <scope>NUCLEOTIDE SEQUENCE [LARGE SCALE GENOMIC DNA]</scope>
    <source>
        <strain evidence="4">h7</strain>
    </source>
</reference>
<keyword evidence="1" id="KW-1133">Transmembrane helix</keyword>
<evidence type="ECO:0000313" key="3">
    <source>
        <dbReference type="EMBL" id="KIM42358.1"/>
    </source>
</evidence>
<reference evidence="3 4" key="1">
    <citation type="submission" date="2014-04" db="EMBL/GenBank/DDBJ databases">
        <authorList>
            <consortium name="DOE Joint Genome Institute"/>
            <person name="Kuo A."/>
            <person name="Gay G."/>
            <person name="Dore J."/>
            <person name="Kohler A."/>
            <person name="Nagy L.G."/>
            <person name="Floudas D."/>
            <person name="Copeland A."/>
            <person name="Barry K.W."/>
            <person name="Cichocki N."/>
            <person name="Veneault-Fourrey C."/>
            <person name="LaButti K."/>
            <person name="Lindquist E.A."/>
            <person name="Lipzen A."/>
            <person name="Lundell T."/>
            <person name="Morin E."/>
            <person name="Murat C."/>
            <person name="Sun H."/>
            <person name="Tunlid A."/>
            <person name="Henrissat B."/>
            <person name="Grigoriev I.V."/>
            <person name="Hibbett D.S."/>
            <person name="Martin F."/>
            <person name="Nordberg H.P."/>
            <person name="Cantor M.N."/>
            <person name="Hua S.X."/>
        </authorList>
    </citation>
    <scope>NUCLEOTIDE SEQUENCE [LARGE SCALE GENOMIC DNA]</scope>
    <source>
        <strain evidence="4">h7</strain>
    </source>
</reference>
<dbReference type="PANTHER" id="PTHR40465">
    <property type="entry name" value="CHROMOSOME 1, WHOLE GENOME SHOTGUN SEQUENCE"/>
    <property type="match status" value="1"/>
</dbReference>
<feature type="transmembrane region" description="Helical" evidence="1">
    <location>
        <begin position="201"/>
        <end position="221"/>
    </location>
</feature>
<evidence type="ECO:0000256" key="1">
    <source>
        <dbReference type="SAM" id="Phobius"/>
    </source>
</evidence>
<evidence type="ECO:0000259" key="2">
    <source>
        <dbReference type="Pfam" id="PF20152"/>
    </source>
</evidence>
<feature type="transmembrane region" description="Helical" evidence="1">
    <location>
        <begin position="90"/>
        <end position="108"/>
    </location>
</feature>
<proteinExistence type="predicted"/>
<keyword evidence="1" id="KW-0812">Transmembrane</keyword>
<feature type="domain" description="DUF6534" evidence="2">
    <location>
        <begin position="167"/>
        <end position="252"/>
    </location>
</feature>
<dbReference type="InterPro" id="IPR045339">
    <property type="entry name" value="DUF6534"/>
</dbReference>
<evidence type="ECO:0000313" key="4">
    <source>
        <dbReference type="Proteomes" id="UP000053424"/>
    </source>
</evidence>
<dbReference type="EMBL" id="KN831778">
    <property type="protein sequence ID" value="KIM42358.1"/>
    <property type="molecule type" value="Genomic_DNA"/>
</dbReference>
<feature type="transmembrane region" description="Helical" evidence="1">
    <location>
        <begin position="12"/>
        <end position="35"/>
    </location>
</feature>
<dbReference type="OrthoDB" id="2535105at2759"/>
<dbReference type="STRING" id="686832.A0A0C2XXG9"/>
<dbReference type="Proteomes" id="UP000053424">
    <property type="component" value="Unassembled WGS sequence"/>
</dbReference>
<accession>A0A0C2XXG9</accession>
<keyword evidence="4" id="KW-1185">Reference proteome</keyword>
<dbReference type="AlphaFoldDB" id="A0A0C2XXG9"/>
<feature type="transmembrane region" description="Helical" evidence="1">
    <location>
        <begin position="120"/>
        <end position="143"/>
    </location>
</feature>
<dbReference type="HOGENOM" id="CLU_046025_5_3_1"/>
<sequence>MVETTLGNTIGAAFLGILGSAVIFGATMMQVFMYYTHFKNDWKFQKFFVGWLTLVSVIHLAFAIHCVYYYVIISFGNPVALKEMVWSFKVQAMMDLIIVITVQGLYAWRVRTLGKHFSRIWPWGVVAFVGGGWAFAILLGVNTCRTPTWDEVEKFHWVLFGSFSIATFIDFLIAATLCYYLNRSRSVFAETNNRLVKVMQYVLACGFLTTICSLGALISVAALPNTLVFVGMDFLLPRMYMFSYMTMLNARRATAEMDSSSFNVTGALNHFRSANSGWVDQKPTVTMETDIISTQDAIPLANSKYFPGGKSSQQTVTESNIGVSG</sequence>
<dbReference type="PANTHER" id="PTHR40465:SF1">
    <property type="entry name" value="DUF6534 DOMAIN-CONTAINING PROTEIN"/>
    <property type="match status" value="1"/>
</dbReference>